<name>A0A402C261_RHOWR</name>
<protein>
    <submittedName>
        <fullName evidence="2">Uncharacterized protein</fullName>
    </submittedName>
</protein>
<dbReference type="Proteomes" id="UP000287519">
    <property type="component" value="Unassembled WGS sequence"/>
</dbReference>
<dbReference type="AlphaFoldDB" id="A0A402C261"/>
<evidence type="ECO:0000313" key="3">
    <source>
        <dbReference type="Proteomes" id="UP000287519"/>
    </source>
</evidence>
<feature type="region of interest" description="Disordered" evidence="1">
    <location>
        <begin position="1"/>
        <end position="42"/>
    </location>
</feature>
<accession>A0A402C261</accession>
<evidence type="ECO:0000313" key="2">
    <source>
        <dbReference type="EMBL" id="GCE37729.1"/>
    </source>
</evidence>
<comment type="caution">
    <text evidence="2">The sequence shown here is derived from an EMBL/GenBank/DDBJ whole genome shotgun (WGS) entry which is preliminary data.</text>
</comment>
<gene>
    <name evidence="2" type="ORF">Rhow_000575</name>
</gene>
<dbReference type="EMBL" id="BHYM01000012">
    <property type="protein sequence ID" value="GCE37729.1"/>
    <property type="molecule type" value="Genomic_DNA"/>
</dbReference>
<keyword evidence="3" id="KW-1185">Reference proteome</keyword>
<proteinExistence type="predicted"/>
<organism evidence="2 3">
    <name type="scientific">Rhodococcus wratislaviensis</name>
    <name type="common">Tsukamurella wratislaviensis</name>
    <dbReference type="NCBI Taxonomy" id="44752"/>
    <lineage>
        <taxon>Bacteria</taxon>
        <taxon>Bacillati</taxon>
        <taxon>Actinomycetota</taxon>
        <taxon>Actinomycetes</taxon>
        <taxon>Mycobacteriales</taxon>
        <taxon>Nocardiaceae</taxon>
        <taxon>Rhodococcus</taxon>
    </lineage>
</organism>
<dbReference type="RefSeq" id="WP_257226535.1">
    <property type="nucleotide sequence ID" value="NZ_BHYM01000012.1"/>
</dbReference>
<sequence length="42" mass="4933">MSTELTDGHDPPPRRQHNRDNIGLDDHTKDPDTDLRKRQEQP</sequence>
<evidence type="ECO:0000256" key="1">
    <source>
        <dbReference type="SAM" id="MobiDB-lite"/>
    </source>
</evidence>
<reference evidence="2 3" key="1">
    <citation type="submission" date="2018-11" db="EMBL/GenBank/DDBJ databases">
        <title>Microbial catabolism of amino acid.</title>
        <authorList>
            <person name="Hibi M."/>
            <person name="Ogawa J."/>
        </authorList>
    </citation>
    <scope>NUCLEOTIDE SEQUENCE [LARGE SCALE GENOMIC DNA]</scope>
    <source>
        <strain evidence="2 3">C31-06</strain>
    </source>
</reference>